<evidence type="ECO:0000313" key="2">
    <source>
        <dbReference type="EMBL" id="PSR72258.1"/>
    </source>
</evidence>
<reference evidence="2 3" key="1">
    <citation type="submission" date="2018-02" db="EMBL/GenBank/DDBJ databases">
        <title>Genome sequence of the basidiomycete white-rot fungus Phlebia centrifuga.</title>
        <authorList>
            <person name="Granchi Z."/>
            <person name="Peng M."/>
            <person name="de Vries R.P."/>
            <person name="Hilden K."/>
            <person name="Makela M.R."/>
            <person name="Grigoriev I."/>
            <person name="Riley R."/>
        </authorList>
    </citation>
    <scope>NUCLEOTIDE SEQUENCE [LARGE SCALE GENOMIC DNA]</scope>
    <source>
        <strain evidence="2 3">FBCC195</strain>
    </source>
</reference>
<feature type="region of interest" description="Disordered" evidence="1">
    <location>
        <begin position="1"/>
        <end position="20"/>
    </location>
</feature>
<evidence type="ECO:0000256" key="1">
    <source>
        <dbReference type="SAM" id="MobiDB-lite"/>
    </source>
</evidence>
<comment type="caution">
    <text evidence="2">The sequence shown here is derived from an EMBL/GenBank/DDBJ whole genome shotgun (WGS) entry which is preliminary data.</text>
</comment>
<protein>
    <submittedName>
        <fullName evidence="2">Uncharacterized protein</fullName>
    </submittedName>
</protein>
<dbReference type="OrthoDB" id="2709066at2759"/>
<evidence type="ECO:0000313" key="3">
    <source>
        <dbReference type="Proteomes" id="UP000186601"/>
    </source>
</evidence>
<organism evidence="2 3">
    <name type="scientific">Hermanssonia centrifuga</name>
    <dbReference type="NCBI Taxonomy" id="98765"/>
    <lineage>
        <taxon>Eukaryota</taxon>
        <taxon>Fungi</taxon>
        <taxon>Dikarya</taxon>
        <taxon>Basidiomycota</taxon>
        <taxon>Agaricomycotina</taxon>
        <taxon>Agaricomycetes</taxon>
        <taxon>Polyporales</taxon>
        <taxon>Meruliaceae</taxon>
        <taxon>Hermanssonia</taxon>
    </lineage>
</organism>
<keyword evidence="3" id="KW-1185">Reference proteome</keyword>
<dbReference type="Proteomes" id="UP000186601">
    <property type="component" value="Unassembled WGS sequence"/>
</dbReference>
<accession>A0A2R6NJ38</accession>
<dbReference type="AlphaFoldDB" id="A0A2R6NJ38"/>
<gene>
    <name evidence="2" type="ORF">PHLCEN_2v11850</name>
</gene>
<name>A0A2R6NJ38_9APHY</name>
<dbReference type="EMBL" id="MLYV02001198">
    <property type="protein sequence ID" value="PSR72258.1"/>
    <property type="molecule type" value="Genomic_DNA"/>
</dbReference>
<proteinExistence type="predicted"/>
<sequence length="224" mass="25093">MAALRAGRSKTTSQRAKRDATVLRNVQPYDIAQLNRQIAALTLRSNSLSSSSPFLSDAPAAPDPAHAMPLGPNLQSINNDLLVHKLSFSPDVRDLIFCGDHMMGPSQKRNIEEIEGPNTGPLALQSEHPVNLHFLNYEQYLFITLFSVEELVDGPQLQSQNPDDIAQSLINNLYDEIQRLEHLKATEWDRRRRSQSGENHNGTVNTGDLDIYRLVSRKFTCFSA</sequence>